<dbReference type="AlphaFoldDB" id="A0A1B0BY85"/>
<dbReference type="EMBL" id="JXJN01022538">
    <property type="status" value="NOT_ANNOTATED_CDS"/>
    <property type="molecule type" value="Genomic_DNA"/>
</dbReference>
<reference evidence="2" key="1">
    <citation type="submission" date="2015-01" db="EMBL/GenBank/DDBJ databases">
        <authorList>
            <person name="Aksoy S."/>
            <person name="Warren W."/>
            <person name="Wilson R.K."/>
        </authorList>
    </citation>
    <scope>NUCLEOTIDE SEQUENCE [LARGE SCALE GENOMIC DNA]</scope>
    <source>
        <strain evidence="2">IAEA</strain>
    </source>
</reference>
<dbReference type="EnsemblMetazoa" id="GPPI044059-RA">
    <property type="protein sequence ID" value="GPPI044059-PA"/>
    <property type="gene ID" value="GPPI044059"/>
</dbReference>
<accession>A0A1B0BY85</accession>
<evidence type="ECO:0000313" key="1">
    <source>
        <dbReference type="EnsemblMetazoa" id="GPPI044059-PA"/>
    </source>
</evidence>
<name>A0A1B0BY85_9MUSC</name>
<proteinExistence type="predicted"/>
<dbReference type="VEuPathDB" id="VectorBase:GPPI044059"/>
<organism evidence="1 2">
    <name type="scientific">Glossina palpalis gambiensis</name>
    <dbReference type="NCBI Taxonomy" id="67801"/>
    <lineage>
        <taxon>Eukaryota</taxon>
        <taxon>Metazoa</taxon>
        <taxon>Ecdysozoa</taxon>
        <taxon>Arthropoda</taxon>
        <taxon>Hexapoda</taxon>
        <taxon>Insecta</taxon>
        <taxon>Pterygota</taxon>
        <taxon>Neoptera</taxon>
        <taxon>Endopterygota</taxon>
        <taxon>Diptera</taxon>
        <taxon>Brachycera</taxon>
        <taxon>Muscomorpha</taxon>
        <taxon>Hippoboscoidea</taxon>
        <taxon>Glossinidae</taxon>
        <taxon>Glossina</taxon>
    </lineage>
</organism>
<dbReference type="EMBL" id="JXJN01022537">
    <property type="status" value="NOT_ANNOTATED_CDS"/>
    <property type="molecule type" value="Genomic_DNA"/>
</dbReference>
<reference evidence="1" key="2">
    <citation type="submission" date="2020-05" db="UniProtKB">
        <authorList>
            <consortium name="EnsemblMetazoa"/>
        </authorList>
    </citation>
    <scope>IDENTIFICATION</scope>
    <source>
        <strain evidence="1">IAEA</strain>
    </source>
</reference>
<dbReference type="Proteomes" id="UP000092460">
    <property type="component" value="Unassembled WGS sequence"/>
</dbReference>
<protein>
    <submittedName>
        <fullName evidence="1">Uncharacterized protein</fullName>
    </submittedName>
</protein>
<keyword evidence="2" id="KW-1185">Reference proteome</keyword>
<sequence length="129" mass="14872">MELSLLDWFLIMKNCRFQLVAKAGFTKVWYDPCDPFQINITDVMVNYNVVYVNDRVRKSDFINYLSNNLPLVSLRNINTYKKPTTQIAVQPNIKLSKPYFSINSGKSFSATKTIQLNAAIEKEVPAERT</sequence>
<evidence type="ECO:0000313" key="2">
    <source>
        <dbReference type="Proteomes" id="UP000092460"/>
    </source>
</evidence>